<proteinExistence type="predicted"/>
<evidence type="ECO:0000313" key="1">
    <source>
        <dbReference type="EMBL" id="KFN90381.1"/>
    </source>
</evidence>
<organism evidence="1 2">
    <name type="scientific">Tetragenococcus muriaticus PMC-11-5</name>
    <dbReference type="NCBI Taxonomy" id="1302649"/>
    <lineage>
        <taxon>Bacteria</taxon>
        <taxon>Bacillati</taxon>
        <taxon>Bacillota</taxon>
        <taxon>Bacilli</taxon>
        <taxon>Lactobacillales</taxon>
        <taxon>Enterococcaceae</taxon>
        <taxon>Tetragenococcus</taxon>
    </lineage>
</organism>
<sequence length="59" mass="6919">MYKSAAIHQLLAQITKHPEYLLYQFLSPLLLQNYNQSMLQTRELVRQGRSIEQIKNNGS</sequence>
<dbReference type="AlphaFoldDB" id="A0A091BXT3"/>
<comment type="caution">
    <text evidence="1">The sequence shown here is derived from an EMBL/GenBank/DDBJ whole genome shotgun (WGS) entry which is preliminary data.</text>
</comment>
<accession>A0A091BXT3</accession>
<dbReference type="Proteomes" id="UP000029380">
    <property type="component" value="Unassembled WGS sequence"/>
</dbReference>
<name>A0A091BXT3_9ENTE</name>
<dbReference type="PATRIC" id="fig|1302649.3.peg.1949"/>
<reference evidence="1 2" key="1">
    <citation type="submission" date="2014-08" db="EMBL/GenBank/DDBJ databases">
        <title>Genome sequence of Tetragenococcus muriaticus.</title>
        <authorList>
            <person name="Chuea-nongthon C."/>
            <person name="Rodtong S."/>
            <person name="Yongsawatdigul J."/>
            <person name="Steele J.L."/>
            <person name="Liu X.-y."/>
            <person name="Speers J."/>
            <person name="Glasner J.D."/>
            <person name="Neeno-Eckwall E.C."/>
        </authorList>
    </citation>
    <scope>NUCLEOTIDE SEQUENCE [LARGE SCALE GENOMIC DNA]</scope>
    <source>
        <strain evidence="1 2">PMC-11-5</strain>
    </source>
</reference>
<protein>
    <submittedName>
        <fullName evidence="1">Uncharacterized protein</fullName>
    </submittedName>
</protein>
<gene>
    <name evidence="1" type="ORF">TMUPMC115_1947</name>
</gene>
<dbReference type="EMBL" id="JPVU01000212">
    <property type="protein sequence ID" value="KFN90381.1"/>
    <property type="molecule type" value="Genomic_DNA"/>
</dbReference>
<evidence type="ECO:0000313" key="2">
    <source>
        <dbReference type="Proteomes" id="UP000029380"/>
    </source>
</evidence>